<comment type="caution">
    <text evidence="3">The sequence shown here is derived from an EMBL/GenBank/DDBJ whole genome shotgun (WGS) entry which is preliminary data.</text>
</comment>
<evidence type="ECO:0000256" key="2">
    <source>
        <dbReference type="SAM" id="SignalP"/>
    </source>
</evidence>
<feature type="region of interest" description="Disordered" evidence="1">
    <location>
        <begin position="54"/>
        <end position="85"/>
    </location>
</feature>
<evidence type="ECO:0000313" key="3">
    <source>
        <dbReference type="EMBL" id="KAL3779462.1"/>
    </source>
</evidence>
<dbReference type="Proteomes" id="UP001530400">
    <property type="component" value="Unassembled WGS sequence"/>
</dbReference>
<organism evidence="3 4">
    <name type="scientific">Cyclotella atomus</name>
    <dbReference type="NCBI Taxonomy" id="382360"/>
    <lineage>
        <taxon>Eukaryota</taxon>
        <taxon>Sar</taxon>
        <taxon>Stramenopiles</taxon>
        <taxon>Ochrophyta</taxon>
        <taxon>Bacillariophyta</taxon>
        <taxon>Coscinodiscophyceae</taxon>
        <taxon>Thalassiosirophycidae</taxon>
        <taxon>Stephanodiscales</taxon>
        <taxon>Stephanodiscaceae</taxon>
        <taxon>Cyclotella</taxon>
    </lineage>
</organism>
<accession>A0ABD3NV32</accession>
<keyword evidence="4" id="KW-1185">Reference proteome</keyword>
<name>A0ABD3NV32_9STRA</name>
<proteinExistence type="predicted"/>
<keyword evidence="2" id="KW-0732">Signal</keyword>
<feature type="signal peptide" evidence="2">
    <location>
        <begin position="1"/>
        <end position="22"/>
    </location>
</feature>
<feature type="compositionally biased region" description="Basic and acidic residues" evidence="1">
    <location>
        <begin position="54"/>
        <end position="67"/>
    </location>
</feature>
<gene>
    <name evidence="3" type="ORF">ACHAWO_006447</name>
</gene>
<dbReference type="AlphaFoldDB" id="A0ABD3NV32"/>
<evidence type="ECO:0000313" key="4">
    <source>
        <dbReference type="Proteomes" id="UP001530400"/>
    </source>
</evidence>
<sequence length="122" mass="13241">MNTLIKSILSVLTVALIATTNGKNLRRANRVDNADSNSVMMDQFRSYVQNMNTQKEHSVNSHGRDHNSNSQFEDVDGGTNSTDTDGCRGAGDWIRKSKCEDCCIGHCEGEAPGLWGGAFGVC</sequence>
<feature type="compositionally biased region" description="Polar residues" evidence="1">
    <location>
        <begin position="68"/>
        <end position="84"/>
    </location>
</feature>
<reference evidence="3 4" key="1">
    <citation type="submission" date="2024-10" db="EMBL/GenBank/DDBJ databases">
        <title>Updated reference genomes for cyclostephanoid diatoms.</title>
        <authorList>
            <person name="Roberts W.R."/>
            <person name="Alverson A.J."/>
        </authorList>
    </citation>
    <scope>NUCLEOTIDE SEQUENCE [LARGE SCALE GENOMIC DNA]</scope>
    <source>
        <strain evidence="3 4">AJA010-31</strain>
    </source>
</reference>
<evidence type="ECO:0000256" key="1">
    <source>
        <dbReference type="SAM" id="MobiDB-lite"/>
    </source>
</evidence>
<protein>
    <submittedName>
        <fullName evidence="3">Uncharacterized protein</fullName>
    </submittedName>
</protein>
<dbReference type="EMBL" id="JALLPJ020000932">
    <property type="protein sequence ID" value="KAL3779462.1"/>
    <property type="molecule type" value="Genomic_DNA"/>
</dbReference>
<feature type="chain" id="PRO_5044804574" evidence="2">
    <location>
        <begin position="23"/>
        <end position="122"/>
    </location>
</feature>